<dbReference type="EMBL" id="BMAO01022756">
    <property type="protein sequence ID" value="GFQ84077.1"/>
    <property type="molecule type" value="Genomic_DNA"/>
</dbReference>
<dbReference type="Proteomes" id="UP000887116">
    <property type="component" value="Unassembled WGS sequence"/>
</dbReference>
<comment type="caution">
    <text evidence="1">The sequence shown here is derived from an EMBL/GenBank/DDBJ whole genome shotgun (WGS) entry which is preliminary data.</text>
</comment>
<keyword evidence="2" id="KW-1185">Reference proteome</keyword>
<accession>A0A8X6HYS0</accession>
<sequence>MQHQSDIPNRFGKKQRAAHCGEEDSNFIQLTFHRLDLTLSHFISCDRHLSAKKSSSDIAGMSTREGFTLTVEDDGDDYRWLLAIKACTSHFSDR</sequence>
<gene>
    <name evidence="1" type="ORF">TNCT_146771</name>
</gene>
<name>A0A8X6HYS0_TRICU</name>
<reference evidence="1" key="1">
    <citation type="submission" date="2020-07" db="EMBL/GenBank/DDBJ databases">
        <title>Multicomponent nature underlies the extraordinary mechanical properties of spider dragline silk.</title>
        <authorList>
            <person name="Kono N."/>
            <person name="Nakamura H."/>
            <person name="Mori M."/>
            <person name="Yoshida Y."/>
            <person name="Ohtoshi R."/>
            <person name="Malay A.D."/>
            <person name="Moran D.A.P."/>
            <person name="Tomita M."/>
            <person name="Numata K."/>
            <person name="Arakawa K."/>
        </authorList>
    </citation>
    <scope>NUCLEOTIDE SEQUENCE</scope>
</reference>
<dbReference type="AlphaFoldDB" id="A0A8X6HYS0"/>
<evidence type="ECO:0000313" key="1">
    <source>
        <dbReference type="EMBL" id="GFQ84077.1"/>
    </source>
</evidence>
<organism evidence="1 2">
    <name type="scientific">Trichonephila clavata</name>
    <name type="common">Joro spider</name>
    <name type="synonym">Nephila clavata</name>
    <dbReference type="NCBI Taxonomy" id="2740835"/>
    <lineage>
        <taxon>Eukaryota</taxon>
        <taxon>Metazoa</taxon>
        <taxon>Ecdysozoa</taxon>
        <taxon>Arthropoda</taxon>
        <taxon>Chelicerata</taxon>
        <taxon>Arachnida</taxon>
        <taxon>Araneae</taxon>
        <taxon>Araneomorphae</taxon>
        <taxon>Entelegynae</taxon>
        <taxon>Araneoidea</taxon>
        <taxon>Nephilidae</taxon>
        <taxon>Trichonephila</taxon>
    </lineage>
</organism>
<evidence type="ECO:0000313" key="2">
    <source>
        <dbReference type="Proteomes" id="UP000887116"/>
    </source>
</evidence>
<proteinExistence type="predicted"/>
<protein>
    <submittedName>
        <fullName evidence="1">Uncharacterized protein</fullName>
    </submittedName>
</protein>